<sequence length="425" mass="47066">MSYHQKEKEPEPKAKPGGNLRFWGLIALISRWSLSPGSGDERQATGEFDIEAGEVLRPSENKRIVPLSREKPEYTAKSQLQMDLLMPNQPSPFKNSVYYVGESSSSSLLPSELSFSTSQSTSSSRQSSFSHSSKPLSPLPPPLISNERGLSKKYPQQMSQSSKVTAVRKDSRRSSLKKFLKTFGHTFKKILDKQEIPKHAVTWVIPIGALILSIYLKDRESIGLFIQVVALLVVVGLSMLFTGFLTQEECESFGFGSTLLGYAFILGAFSFLFAYLLWPHNVLLASIPIICWIFIALLLFMGFINRESAPSPQNSGSDKVKTDTHKNIPGLAIVSSGARGRQQCQVVCRTLNPRWRSELQSSGHREKSGSKGIFDEVDGGLGVIATSESRSLHRIKDGRERILWRVNAISGGLVERPGIGNLQHN</sequence>
<feature type="compositionally biased region" description="Polar residues" evidence="1">
    <location>
        <begin position="154"/>
        <end position="164"/>
    </location>
</feature>
<comment type="caution">
    <text evidence="3">The sequence shown here is derived from an EMBL/GenBank/DDBJ whole genome shotgun (WGS) entry which is preliminary data.</text>
</comment>
<dbReference type="EMBL" id="BTGU01000207">
    <property type="protein sequence ID" value="GMN65026.1"/>
    <property type="molecule type" value="Genomic_DNA"/>
</dbReference>
<feature type="transmembrane region" description="Helical" evidence="2">
    <location>
        <begin position="258"/>
        <end position="278"/>
    </location>
</feature>
<feature type="compositionally biased region" description="Low complexity" evidence="1">
    <location>
        <begin position="107"/>
        <end position="136"/>
    </location>
</feature>
<evidence type="ECO:0000256" key="2">
    <source>
        <dbReference type="SAM" id="Phobius"/>
    </source>
</evidence>
<organism evidence="3 4">
    <name type="scientific">Ficus carica</name>
    <name type="common">Common fig</name>
    <dbReference type="NCBI Taxonomy" id="3494"/>
    <lineage>
        <taxon>Eukaryota</taxon>
        <taxon>Viridiplantae</taxon>
        <taxon>Streptophyta</taxon>
        <taxon>Embryophyta</taxon>
        <taxon>Tracheophyta</taxon>
        <taxon>Spermatophyta</taxon>
        <taxon>Magnoliopsida</taxon>
        <taxon>eudicotyledons</taxon>
        <taxon>Gunneridae</taxon>
        <taxon>Pentapetalae</taxon>
        <taxon>rosids</taxon>
        <taxon>fabids</taxon>
        <taxon>Rosales</taxon>
        <taxon>Moraceae</taxon>
        <taxon>Ficeae</taxon>
        <taxon>Ficus</taxon>
    </lineage>
</organism>
<dbReference type="AlphaFoldDB" id="A0AA88E348"/>
<keyword evidence="2" id="KW-0472">Membrane</keyword>
<keyword evidence="2" id="KW-1133">Transmembrane helix</keyword>
<feature type="region of interest" description="Disordered" evidence="1">
    <location>
        <begin position="107"/>
        <end position="170"/>
    </location>
</feature>
<reference evidence="3" key="1">
    <citation type="submission" date="2023-07" db="EMBL/GenBank/DDBJ databases">
        <title>draft genome sequence of fig (Ficus carica).</title>
        <authorList>
            <person name="Takahashi T."/>
            <person name="Nishimura K."/>
        </authorList>
    </citation>
    <scope>NUCLEOTIDE SEQUENCE</scope>
</reference>
<evidence type="ECO:0000313" key="3">
    <source>
        <dbReference type="EMBL" id="GMN65026.1"/>
    </source>
</evidence>
<accession>A0AA88E348</accession>
<feature type="transmembrane region" description="Helical" evidence="2">
    <location>
        <begin position="284"/>
        <end position="304"/>
    </location>
</feature>
<feature type="transmembrane region" description="Helical" evidence="2">
    <location>
        <begin position="200"/>
        <end position="216"/>
    </location>
</feature>
<gene>
    <name evidence="3" type="ORF">TIFTF001_034088</name>
</gene>
<keyword evidence="2" id="KW-0812">Transmembrane</keyword>
<protein>
    <submittedName>
        <fullName evidence="3">Uncharacterized protein</fullName>
    </submittedName>
</protein>
<evidence type="ECO:0000313" key="4">
    <source>
        <dbReference type="Proteomes" id="UP001187192"/>
    </source>
</evidence>
<evidence type="ECO:0000256" key="1">
    <source>
        <dbReference type="SAM" id="MobiDB-lite"/>
    </source>
</evidence>
<name>A0AA88E348_FICCA</name>
<dbReference type="Proteomes" id="UP001187192">
    <property type="component" value="Unassembled WGS sequence"/>
</dbReference>
<keyword evidence="4" id="KW-1185">Reference proteome</keyword>
<feature type="transmembrane region" description="Helical" evidence="2">
    <location>
        <begin position="222"/>
        <end position="246"/>
    </location>
</feature>
<proteinExistence type="predicted"/>